<evidence type="ECO:0000259" key="5">
    <source>
        <dbReference type="Pfam" id="PF07992"/>
    </source>
</evidence>
<dbReference type="InParanoid" id="A3LTU5"/>
<dbReference type="GO" id="GO:0050660">
    <property type="term" value="F:flavin adenine dinucleotide binding"/>
    <property type="evidence" value="ECO:0007669"/>
    <property type="project" value="TreeGrafter"/>
</dbReference>
<organism evidence="6 7">
    <name type="scientific">Scheffersomyces stipitis (strain ATCC 58785 / CBS 6054 / NBRC 10063 / NRRL Y-11545)</name>
    <name type="common">Yeast</name>
    <name type="synonym">Pichia stipitis</name>
    <dbReference type="NCBI Taxonomy" id="322104"/>
    <lineage>
        <taxon>Eukaryota</taxon>
        <taxon>Fungi</taxon>
        <taxon>Dikarya</taxon>
        <taxon>Ascomycota</taxon>
        <taxon>Saccharomycotina</taxon>
        <taxon>Pichiomycetes</taxon>
        <taxon>Debaryomycetaceae</taxon>
        <taxon>Scheffersomyces</taxon>
    </lineage>
</organism>
<reference evidence="6 7" key="1">
    <citation type="journal article" date="2007" name="Nat. Biotechnol.">
        <title>Genome sequence of the lignocellulose-bioconverting and xylose-fermenting yeast Pichia stipitis.</title>
        <authorList>
            <person name="Jeffries T.W."/>
            <person name="Grigoriev I.V."/>
            <person name="Grimwood J."/>
            <person name="Laplaza J.M."/>
            <person name="Aerts A."/>
            <person name="Salamov A."/>
            <person name="Schmutz J."/>
            <person name="Lindquist E."/>
            <person name="Dehal P."/>
            <person name="Shapiro H."/>
            <person name="Jin Y.S."/>
            <person name="Passoth V."/>
            <person name="Richardson P.M."/>
        </authorList>
    </citation>
    <scope>NUCLEOTIDE SEQUENCE [LARGE SCALE GENOMIC DNA]</scope>
    <source>
        <strain evidence="7">ATCC 58785 / CBS 6054 / NBRC 10063 / NRRL Y-11545</strain>
    </source>
</reference>
<dbReference type="PRINTS" id="PR00368">
    <property type="entry name" value="FADPNR"/>
</dbReference>
<dbReference type="Gene3D" id="3.50.50.100">
    <property type="match status" value="1"/>
</dbReference>
<feature type="domain" description="FAD/NAD(P)-binding" evidence="5">
    <location>
        <begin position="6"/>
        <end position="289"/>
    </location>
</feature>
<evidence type="ECO:0000256" key="4">
    <source>
        <dbReference type="ARBA" id="ARBA00023002"/>
    </source>
</evidence>
<dbReference type="GO" id="GO:0005737">
    <property type="term" value="C:cytoplasm"/>
    <property type="evidence" value="ECO:0007669"/>
    <property type="project" value="TreeGrafter"/>
</dbReference>
<evidence type="ECO:0000256" key="3">
    <source>
        <dbReference type="ARBA" id="ARBA00022827"/>
    </source>
</evidence>
<dbReference type="PANTHER" id="PTHR43735:SF3">
    <property type="entry name" value="FERROPTOSIS SUPPRESSOR PROTEIN 1"/>
    <property type="match status" value="1"/>
</dbReference>
<evidence type="ECO:0000313" key="6">
    <source>
        <dbReference type="EMBL" id="ABN66124.1"/>
    </source>
</evidence>
<protein>
    <recommendedName>
        <fullName evidence="5">FAD/NAD(P)-binding domain-containing protein</fullName>
    </recommendedName>
</protein>
<dbReference type="InterPro" id="IPR023753">
    <property type="entry name" value="FAD/NAD-binding_dom"/>
</dbReference>
<comment type="similarity">
    <text evidence="1">Belongs to the FAD-dependent oxidoreductase family.</text>
</comment>
<dbReference type="OMA" id="WKIGAPR"/>
<dbReference type="Pfam" id="PF07992">
    <property type="entry name" value="Pyr_redox_2"/>
    <property type="match status" value="1"/>
</dbReference>
<name>A3LTU5_PICST</name>
<dbReference type="EMBL" id="CP000498">
    <property type="protein sequence ID" value="ABN66124.1"/>
    <property type="molecule type" value="Genomic_DNA"/>
</dbReference>
<dbReference type="PANTHER" id="PTHR43735">
    <property type="entry name" value="APOPTOSIS-INDUCING FACTOR 1"/>
    <property type="match status" value="1"/>
</dbReference>
<gene>
    <name evidence="6" type="ORF">PICST_45688</name>
</gene>
<dbReference type="GeneID" id="4838497"/>
<keyword evidence="3" id="KW-0274">FAD</keyword>
<dbReference type="Proteomes" id="UP000002258">
    <property type="component" value="Chromosome 4"/>
</dbReference>
<sequence>MTATTKKVVIIGGSFSAILAVKILVGSKKTNNINLDISVVSPSDKAYFVIATPRLLFESEKVDDTLYDLETTIKKYAKGTNHSTTYIKASAVDVDLGKQVVSLSSGSKLNYDNLIVASGNRSEHPAFKLGNKTDASYTIESGKELAKSIRSAKSIAVIGGGSTGVELAGEIAYVYGQKKNIKLYTGSSQPLPSLSKSVGNKATKQLQDLNVEVINNRRAKNITKTSIEFNDGSVEKFDLVIPAFKYTPNSEFLPKDVLDKNGYVVTDKYFRLENYHNVIAVGDVISMGVKSLVDLMYFQKAGLENVINYEVFENSSTKLKEYKQPGIMLVVPISKKGGVGSVYGWSLPNFAVSFLKSKDYMISKSADSLS</sequence>
<dbReference type="STRING" id="322104.A3LTU5"/>
<proteinExistence type="inferred from homology"/>
<dbReference type="InterPro" id="IPR036188">
    <property type="entry name" value="FAD/NAD-bd_sf"/>
</dbReference>
<dbReference type="GO" id="GO:0004174">
    <property type="term" value="F:electron-transferring-flavoprotein dehydrogenase activity"/>
    <property type="evidence" value="ECO:0007669"/>
    <property type="project" value="TreeGrafter"/>
</dbReference>
<dbReference type="eggNOG" id="KOG2495">
    <property type="taxonomic scope" value="Eukaryota"/>
</dbReference>
<evidence type="ECO:0000256" key="2">
    <source>
        <dbReference type="ARBA" id="ARBA00022630"/>
    </source>
</evidence>
<dbReference type="RefSeq" id="XP_001384153.1">
    <property type="nucleotide sequence ID" value="XM_001384116.1"/>
</dbReference>
<dbReference type="PRINTS" id="PR00469">
    <property type="entry name" value="PNDRDTASEII"/>
</dbReference>
<dbReference type="HOGENOM" id="CLU_019845_6_2_1"/>
<keyword evidence="2" id="KW-0285">Flavoprotein</keyword>
<dbReference type="OrthoDB" id="202203at2759"/>
<dbReference type="AlphaFoldDB" id="A3LTU5"/>
<keyword evidence="7" id="KW-1185">Reference proteome</keyword>
<evidence type="ECO:0000313" key="7">
    <source>
        <dbReference type="Proteomes" id="UP000002258"/>
    </source>
</evidence>
<evidence type="ECO:0000256" key="1">
    <source>
        <dbReference type="ARBA" id="ARBA00006442"/>
    </source>
</evidence>
<dbReference type="SUPFAM" id="SSF51905">
    <property type="entry name" value="FAD/NAD(P)-binding domain"/>
    <property type="match status" value="1"/>
</dbReference>
<dbReference type="KEGG" id="pic:PICST_45688"/>
<keyword evidence="4" id="KW-0560">Oxidoreductase</keyword>
<accession>A3LTU5</accession>